<dbReference type="RefSeq" id="WP_330392074.1">
    <property type="nucleotide sequence ID" value="NZ_FOJY01000015.1"/>
</dbReference>
<keyword evidence="4" id="KW-0969">Cilium</keyword>
<dbReference type="InterPro" id="IPR033875">
    <property type="entry name" value="FlhG"/>
</dbReference>
<dbReference type="Gene3D" id="3.40.50.300">
    <property type="entry name" value="P-loop containing nucleotide triphosphate hydrolases"/>
    <property type="match status" value="1"/>
</dbReference>
<evidence type="ECO:0000313" key="5">
    <source>
        <dbReference type="Proteomes" id="UP000198838"/>
    </source>
</evidence>
<dbReference type="PANTHER" id="PTHR43384">
    <property type="entry name" value="SEPTUM SITE-DETERMINING PROTEIN MIND HOMOLOG, CHLOROPLASTIC-RELATED"/>
    <property type="match status" value="1"/>
</dbReference>
<protein>
    <submittedName>
        <fullName evidence="4">Flagellar biosynthesis protein FlhG</fullName>
    </submittedName>
</protein>
<sequence>MMDQAEHLRNIIKQNTVRPTTVARIITITSGKGGVGKSNVAVNLAVKFQELGKKVLIFDADFGLANVEVMFGAVPKYNLSDIIYNGKSMSDVITYGANGIGFISAGSGIVSMRNIDNSQLSYLSHSLASLDYLADTILIDTGAGISDSVMEFVMAGTEILLVVTNEPTSLTDSYSLLKAMSLNPKYNKNDCRVKVIANKVTSVEEGELVYKKLESVVKQFLNVNMEFQGIIPYDINLVRAVREQNPVSIYMPNSISSKAFESLAKRLINEEEYMPEKTTRESISSILLRMFKKRSM</sequence>
<dbReference type="InterPro" id="IPR002586">
    <property type="entry name" value="CobQ/CobB/MinD/ParA_Nub-bd_dom"/>
</dbReference>
<keyword evidence="2" id="KW-0067">ATP-binding</keyword>
<dbReference type="Proteomes" id="UP000198838">
    <property type="component" value="Unassembled WGS sequence"/>
</dbReference>
<name>A0A1I0ZM66_9FIRM</name>
<dbReference type="PANTHER" id="PTHR43384:SF4">
    <property type="entry name" value="CELLULOSE BIOSYNTHESIS PROTEIN BCSQ-RELATED"/>
    <property type="match status" value="1"/>
</dbReference>
<accession>A0A1I0ZM66</accession>
<keyword evidence="1" id="KW-0547">Nucleotide-binding</keyword>
<evidence type="ECO:0000313" key="4">
    <source>
        <dbReference type="EMBL" id="SFB25283.1"/>
    </source>
</evidence>
<keyword evidence="4" id="KW-0966">Cell projection</keyword>
<dbReference type="EMBL" id="FOJY01000015">
    <property type="protein sequence ID" value="SFB25283.1"/>
    <property type="molecule type" value="Genomic_DNA"/>
</dbReference>
<dbReference type="SUPFAM" id="SSF52540">
    <property type="entry name" value="P-loop containing nucleoside triphosphate hydrolases"/>
    <property type="match status" value="1"/>
</dbReference>
<dbReference type="CDD" id="cd02038">
    <property type="entry name" value="FlhG-like"/>
    <property type="match status" value="1"/>
</dbReference>
<feature type="domain" description="CobQ/CobB/MinD/ParA nucleotide binding" evidence="3">
    <location>
        <begin position="26"/>
        <end position="247"/>
    </location>
</feature>
<dbReference type="GO" id="GO:0005829">
    <property type="term" value="C:cytosol"/>
    <property type="evidence" value="ECO:0007669"/>
    <property type="project" value="TreeGrafter"/>
</dbReference>
<dbReference type="STRING" id="1120918.SAMN05216249_11557"/>
<proteinExistence type="predicted"/>
<keyword evidence="5" id="KW-1185">Reference proteome</keyword>
<dbReference type="GO" id="GO:0016887">
    <property type="term" value="F:ATP hydrolysis activity"/>
    <property type="evidence" value="ECO:0007669"/>
    <property type="project" value="TreeGrafter"/>
</dbReference>
<keyword evidence="4" id="KW-0282">Flagellum</keyword>
<dbReference type="GO" id="GO:0009898">
    <property type="term" value="C:cytoplasmic side of plasma membrane"/>
    <property type="evidence" value="ECO:0007669"/>
    <property type="project" value="TreeGrafter"/>
</dbReference>
<dbReference type="InterPro" id="IPR027417">
    <property type="entry name" value="P-loop_NTPase"/>
</dbReference>
<organism evidence="4 5">
    <name type="scientific">Acetitomaculum ruminis DSM 5522</name>
    <dbReference type="NCBI Taxonomy" id="1120918"/>
    <lineage>
        <taxon>Bacteria</taxon>
        <taxon>Bacillati</taxon>
        <taxon>Bacillota</taxon>
        <taxon>Clostridia</taxon>
        <taxon>Lachnospirales</taxon>
        <taxon>Lachnospiraceae</taxon>
        <taxon>Acetitomaculum</taxon>
    </lineage>
</organism>
<reference evidence="4 5" key="1">
    <citation type="submission" date="2016-10" db="EMBL/GenBank/DDBJ databases">
        <authorList>
            <person name="de Groot N.N."/>
        </authorList>
    </citation>
    <scope>NUCLEOTIDE SEQUENCE [LARGE SCALE GENOMIC DNA]</scope>
    <source>
        <strain evidence="4 5">DSM 5522</strain>
    </source>
</reference>
<evidence type="ECO:0000259" key="3">
    <source>
        <dbReference type="Pfam" id="PF01656"/>
    </source>
</evidence>
<dbReference type="InterPro" id="IPR025501">
    <property type="entry name" value="MinD_FleN"/>
</dbReference>
<dbReference type="InterPro" id="IPR050625">
    <property type="entry name" value="ParA/MinD_ATPase"/>
</dbReference>
<dbReference type="PIRSF" id="PIRSF003092">
    <property type="entry name" value="MinD"/>
    <property type="match status" value="1"/>
</dbReference>
<evidence type="ECO:0000256" key="2">
    <source>
        <dbReference type="ARBA" id="ARBA00022840"/>
    </source>
</evidence>
<dbReference type="AlphaFoldDB" id="A0A1I0ZM66"/>
<gene>
    <name evidence="4" type="ORF">SAMN05216249_11557</name>
</gene>
<dbReference type="GO" id="GO:0051782">
    <property type="term" value="P:negative regulation of cell division"/>
    <property type="evidence" value="ECO:0007669"/>
    <property type="project" value="TreeGrafter"/>
</dbReference>
<evidence type="ECO:0000256" key="1">
    <source>
        <dbReference type="ARBA" id="ARBA00022741"/>
    </source>
</evidence>
<dbReference type="GO" id="GO:0005524">
    <property type="term" value="F:ATP binding"/>
    <property type="evidence" value="ECO:0007669"/>
    <property type="project" value="UniProtKB-KW"/>
</dbReference>
<dbReference type="Pfam" id="PF01656">
    <property type="entry name" value="CbiA"/>
    <property type="match status" value="1"/>
</dbReference>